<keyword evidence="2" id="KW-1185">Reference proteome</keyword>
<organism evidence="1 2">
    <name type="scientific">Leptospira borgpetersenii str. 200801926</name>
    <dbReference type="NCBI Taxonomy" id="1193009"/>
    <lineage>
        <taxon>Bacteria</taxon>
        <taxon>Pseudomonadati</taxon>
        <taxon>Spirochaetota</taxon>
        <taxon>Spirochaetia</taxon>
        <taxon>Leptospirales</taxon>
        <taxon>Leptospiraceae</taxon>
        <taxon>Leptospira</taxon>
    </lineage>
</organism>
<evidence type="ECO:0000313" key="1">
    <source>
        <dbReference type="EMBL" id="EKP14572.1"/>
    </source>
</evidence>
<gene>
    <name evidence="1" type="ORF">LEP1GSC128_1527</name>
</gene>
<evidence type="ECO:0000313" key="2">
    <source>
        <dbReference type="Proteomes" id="UP000002837"/>
    </source>
</evidence>
<proteinExistence type="predicted"/>
<dbReference type="EMBL" id="AKWJ02000017">
    <property type="protein sequence ID" value="EKP14572.1"/>
    <property type="molecule type" value="Genomic_DNA"/>
</dbReference>
<reference evidence="1" key="1">
    <citation type="submission" date="2012-09" db="EMBL/GenBank/DDBJ databases">
        <authorList>
            <person name="Harkins D.M."/>
            <person name="Durkin A.S."/>
            <person name="Brinkac L.M."/>
            <person name="Selengut J.D."/>
            <person name="Sanka R."/>
            <person name="DePew J."/>
            <person name="Purushe J."/>
            <person name="Picardeau M."/>
            <person name="Werts C."/>
            <person name="Goarant C."/>
            <person name="Vinetz J.M."/>
            <person name="Sutton G.G."/>
            <person name="Nelson W.C."/>
            <person name="Fouts D.E."/>
        </authorList>
    </citation>
    <scope>NUCLEOTIDE SEQUENCE [LARGE SCALE GENOMIC DNA]</scope>
    <source>
        <strain evidence="1">200801926</strain>
    </source>
</reference>
<sequence length="42" mass="4885">MNIYGLSNRFYCSCTLLSEFLRFRGFGTSSVLKWTFEAVLLI</sequence>
<accession>A0ABN0I0G6</accession>
<protein>
    <submittedName>
        <fullName evidence="1">Uncharacterized protein</fullName>
    </submittedName>
</protein>
<comment type="caution">
    <text evidence="1">The sequence shown here is derived from an EMBL/GenBank/DDBJ whole genome shotgun (WGS) entry which is preliminary data.</text>
</comment>
<dbReference type="Proteomes" id="UP000002837">
    <property type="component" value="Unassembled WGS sequence"/>
</dbReference>
<name>A0ABN0I0G6_LEPBO</name>